<keyword evidence="6" id="KW-0560">Oxidoreductase</keyword>
<organism evidence="10 11">
    <name type="scientific">Fomitiporia mediterranea (strain MF3/22)</name>
    <name type="common">Grapevine white-rot fungus</name>
    <dbReference type="NCBI Taxonomy" id="694068"/>
    <lineage>
        <taxon>Eukaryota</taxon>
        <taxon>Fungi</taxon>
        <taxon>Dikarya</taxon>
        <taxon>Basidiomycota</taxon>
        <taxon>Agaricomycotina</taxon>
        <taxon>Agaricomycetes</taxon>
        <taxon>Hymenochaetales</taxon>
        <taxon>Hymenochaetaceae</taxon>
        <taxon>Fomitiporia</taxon>
    </lineage>
</organism>
<keyword evidence="4 9" id="KW-0349">Heme</keyword>
<dbReference type="GO" id="GO:0020037">
    <property type="term" value="F:heme binding"/>
    <property type="evidence" value="ECO:0007669"/>
    <property type="project" value="InterPro"/>
</dbReference>
<evidence type="ECO:0000313" key="10">
    <source>
        <dbReference type="EMBL" id="EJC97786.1"/>
    </source>
</evidence>
<comment type="cofactor">
    <cofactor evidence="1 9">
        <name>heme</name>
        <dbReference type="ChEBI" id="CHEBI:30413"/>
    </cofactor>
</comment>
<dbReference type="GO" id="GO:0004497">
    <property type="term" value="F:monooxygenase activity"/>
    <property type="evidence" value="ECO:0007669"/>
    <property type="project" value="UniProtKB-KW"/>
</dbReference>
<comment type="pathway">
    <text evidence="2">Secondary metabolite biosynthesis.</text>
</comment>
<evidence type="ECO:0000313" key="11">
    <source>
        <dbReference type="Proteomes" id="UP000053630"/>
    </source>
</evidence>
<dbReference type="OMA" id="AVGHRIC"/>
<evidence type="ECO:0000256" key="9">
    <source>
        <dbReference type="PIRSR" id="PIRSR602401-1"/>
    </source>
</evidence>
<dbReference type="OrthoDB" id="2789670at2759"/>
<evidence type="ECO:0000256" key="2">
    <source>
        <dbReference type="ARBA" id="ARBA00005179"/>
    </source>
</evidence>
<comment type="similarity">
    <text evidence="3">Belongs to the cytochrome P450 family.</text>
</comment>
<dbReference type="PRINTS" id="PR00463">
    <property type="entry name" value="EP450I"/>
</dbReference>
<dbReference type="InterPro" id="IPR050364">
    <property type="entry name" value="Cytochrome_P450_fung"/>
</dbReference>
<evidence type="ECO:0000256" key="7">
    <source>
        <dbReference type="ARBA" id="ARBA00023004"/>
    </source>
</evidence>
<dbReference type="GO" id="GO:0016705">
    <property type="term" value="F:oxidoreductase activity, acting on paired donors, with incorporation or reduction of molecular oxygen"/>
    <property type="evidence" value="ECO:0007669"/>
    <property type="project" value="InterPro"/>
</dbReference>
<evidence type="ECO:0000256" key="3">
    <source>
        <dbReference type="ARBA" id="ARBA00010617"/>
    </source>
</evidence>
<feature type="binding site" description="axial binding residue" evidence="9">
    <location>
        <position position="426"/>
    </location>
    <ligand>
        <name>heme</name>
        <dbReference type="ChEBI" id="CHEBI:30413"/>
    </ligand>
    <ligandPart>
        <name>Fe</name>
        <dbReference type="ChEBI" id="CHEBI:18248"/>
    </ligandPart>
</feature>
<evidence type="ECO:0000256" key="4">
    <source>
        <dbReference type="ARBA" id="ARBA00022617"/>
    </source>
</evidence>
<protein>
    <submittedName>
        <fullName evidence="10">Cytochrome P450</fullName>
    </submittedName>
</protein>
<accession>R7SGF1</accession>
<dbReference type="PANTHER" id="PTHR46300">
    <property type="entry name" value="P450, PUTATIVE (EUROFUNG)-RELATED-RELATED"/>
    <property type="match status" value="1"/>
</dbReference>
<dbReference type="eggNOG" id="KOG0156">
    <property type="taxonomic scope" value="Eukaryota"/>
</dbReference>
<dbReference type="Gene3D" id="1.10.630.10">
    <property type="entry name" value="Cytochrome P450"/>
    <property type="match status" value="1"/>
</dbReference>
<gene>
    <name evidence="10" type="ORF">FOMMEDRAFT_98108</name>
</gene>
<dbReference type="SUPFAM" id="SSF48264">
    <property type="entry name" value="Cytochrome P450"/>
    <property type="match status" value="1"/>
</dbReference>
<keyword evidence="7 9" id="KW-0408">Iron</keyword>
<keyword evidence="8" id="KW-0503">Monooxygenase</keyword>
<evidence type="ECO:0000256" key="1">
    <source>
        <dbReference type="ARBA" id="ARBA00001971"/>
    </source>
</evidence>
<dbReference type="Proteomes" id="UP000053630">
    <property type="component" value="Unassembled WGS sequence"/>
</dbReference>
<evidence type="ECO:0000256" key="5">
    <source>
        <dbReference type="ARBA" id="ARBA00022723"/>
    </source>
</evidence>
<dbReference type="RefSeq" id="XP_007272003.1">
    <property type="nucleotide sequence ID" value="XM_007271941.1"/>
</dbReference>
<sequence>MVRLSFQLVCPFKAKRELGDVIYTEAFGQSIVILNSVTAARDLLEKKSNVFSDRPYLPVGNMMGWGLILPFLRYGPRFRKHRRIFQHCFAPQAISAFRHTQDRELLKFLRCLLISPDDFIMHIHSLISGIIVSITYGHEVVAEPDPLVQLIERAVQGVTNFGNLGTTVLDILPFMRYAPSWLPGMGVKRLIPRARELVDRVKTQPFEELKAKRAKGVTPSCIMSDLLDQYEEMQAFDPEHEADIMNVGLAIYAAGSDTTKTTLKALFLNMTIQTEVAKKVQEEIDKVVGRDRLPRLEDRDDLPYLNCVLKEMYRYVSRTRTCIPHRSTKTEQYRGWTIPAGSMAIANIWCMMRDEKSFPDPDAFIPERHMANVMAESNISRRVSDKDIPAGADDDPSNIVFGFGRRSSNSCLHICIFLNILFFIICPGKYLADSTLWLVAANVLALFDILPYVDPDTGKAENPKLEIDGEGFIAYPKAFRCRIIPRDTKQVETMLMAV</sequence>
<dbReference type="InterPro" id="IPR036396">
    <property type="entry name" value="Cyt_P450_sf"/>
</dbReference>
<dbReference type="PANTHER" id="PTHR46300:SF7">
    <property type="entry name" value="P450, PUTATIVE (EUROFUNG)-RELATED"/>
    <property type="match status" value="1"/>
</dbReference>
<dbReference type="EMBL" id="JH717985">
    <property type="protein sequence ID" value="EJC97786.1"/>
    <property type="molecule type" value="Genomic_DNA"/>
</dbReference>
<reference evidence="11" key="1">
    <citation type="journal article" date="2012" name="Science">
        <title>The Paleozoic origin of enzymatic lignin decomposition reconstructed from 31 fungal genomes.</title>
        <authorList>
            <person name="Floudas D."/>
            <person name="Binder M."/>
            <person name="Riley R."/>
            <person name="Barry K."/>
            <person name="Blanchette R.A."/>
            <person name="Henrissat B."/>
            <person name="Martinez A.T."/>
            <person name="Otillar R."/>
            <person name="Spatafora J.W."/>
            <person name="Yadav J.S."/>
            <person name="Aerts A."/>
            <person name="Benoit I."/>
            <person name="Boyd A."/>
            <person name="Carlson A."/>
            <person name="Copeland A."/>
            <person name="Coutinho P.M."/>
            <person name="de Vries R.P."/>
            <person name="Ferreira P."/>
            <person name="Findley K."/>
            <person name="Foster B."/>
            <person name="Gaskell J."/>
            <person name="Glotzer D."/>
            <person name="Gorecki P."/>
            <person name="Heitman J."/>
            <person name="Hesse C."/>
            <person name="Hori C."/>
            <person name="Igarashi K."/>
            <person name="Jurgens J.A."/>
            <person name="Kallen N."/>
            <person name="Kersten P."/>
            <person name="Kohler A."/>
            <person name="Kuees U."/>
            <person name="Kumar T.K.A."/>
            <person name="Kuo A."/>
            <person name="LaButti K."/>
            <person name="Larrondo L.F."/>
            <person name="Lindquist E."/>
            <person name="Ling A."/>
            <person name="Lombard V."/>
            <person name="Lucas S."/>
            <person name="Lundell T."/>
            <person name="Martin R."/>
            <person name="McLaughlin D.J."/>
            <person name="Morgenstern I."/>
            <person name="Morin E."/>
            <person name="Murat C."/>
            <person name="Nagy L.G."/>
            <person name="Nolan M."/>
            <person name="Ohm R.A."/>
            <person name="Patyshakuliyeva A."/>
            <person name="Rokas A."/>
            <person name="Ruiz-Duenas F.J."/>
            <person name="Sabat G."/>
            <person name="Salamov A."/>
            <person name="Samejima M."/>
            <person name="Schmutz J."/>
            <person name="Slot J.C."/>
            <person name="St John F."/>
            <person name="Stenlid J."/>
            <person name="Sun H."/>
            <person name="Sun S."/>
            <person name="Syed K."/>
            <person name="Tsang A."/>
            <person name="Wiebenga A."/>
            <person name="Young D."/>
            <person name="Pisabarro A."/>
            <person name="Eastwood D.C."/>
            <person name="Martin F."/>
            <person name="Cullen D."/>
            <person name="Grigoriev I.V."/>
            <person name="Hibbett D.S."/>
        </authorList>
    </citation>
    <scope>NUCLEOTIDE SEQUENCE [LARGE SCALE GENOMIC DNA]</scope>
    <source>
        <strain evidence="11">MF3/22</strain>
    </source>
</reference>
<keyword evidence="5 9" id="KW-0479">Metal-binding</keyword>
<evidence type="ECO:0000256" key="8">
    <source>
        <dbReference type="ARBA" id="ARBA00023033"/>
    </source>
</evidence>
<keyword evidence="11" id="KW-1185">Reference proteome</keyword>
<evidence type="ECO:0000256" key="6">
    <source>
        <dbReference type="ARBA" id="ARBA00023002"/>
    </source>
</evidence>
<dbReference type="GO" id="GO:0005506">
    <property type="term" value="F:iron ion binding"/>
    <property type="evidence" value="ECO:0007669"/>
    <property type="project" value="InterPro"/>
</dbReference>
<name>R7SGF1_FOMME</name>
<dbReference type="KEGG" id="fme:FOMMEDRAFT_98108"/>
<dbReference type="InterPro" id="IPR001128">
    <property type="entry name" value="Cyt_P450"/>
</dbReference>
<dbReference type="CDD" id="cd11065">
    <property type="entry name" value="CYP64-like"/>
    <property type="match status" value="1"/>
</dbReference>
<proteinExistence type="inferred from homology"/>
<dbReference type="Pfam" id="PF00067">
    <property type="entry name" value="p450"/>
    <property type="match status" value="1"/>
</dbReference>
<dbReference type="InterPro" id="IPR002401">
    <property type="entry name" value="Cyt_P450_E_grp-I"/>
</dbReference>
<dbReference type="AlphaFoldDB" id="R7SGF1"/>
<dbReference type="GeneID" id="18680984"/>